<comment type="caution">
    <text evidence="2">The sequence shown here is derived from an EMBL/GenBank/DDBJ whole genome shotgun (WGS) entry which is preliminary data.</text>
</comment>
<sequence length="297" mass="32354">MTTPQDAQWVSLADDSSSEGDLPRPLVDVDGTWALPASGGSGPCRTWPLDPSCGCLPDDPASWAPEHQRVVEAASEILWRLTAGRFGLCHDTVRPCRRNCLPDDCYAPPATSGLLLGSRWVNMGCAHQQRPCGCGPVSEIALPGPVHVDDEHPVAVRVDGAQLDPTVFRLVDGNRLIRVDGQKWPDCQDFTADLDEPGAFGIDYWRGNPVPPGGRRAVALLACELWKACNGLECQLPNRVEQVQREGVTMTMVNSQEFLERGRVGITEADMWLSSVNPSGLRQPPAVYSPDLPSVRW</sequence>
<reference evidence="2 3" key="1">
    <citation type="submission" date="2020-08" db="EMBL/GenBank/DDBJ databases">
        <title>Sequencing the genomes of 1000 actinobacteria strains.</title>
        <authorList>
            <person name="Klenk H.-P."/>
        </authorList>
    </citation>
    <scope>NUCLEOTIDE SEQUENCE [LARGE SCALE GENOMIC DNA]</scope>
    <source>
        <strain evidence="2 3">DSM 45267</strain>
    </source>
</reference>
<evidence type="ECO:0000313" key="3">
    <source>
        <dbReference type="Proteomes" id="UP000564573"/>
    </source>
</evidence>
<name>A0A839XXW1_9PSEU</name>
<dbReference type="Proteomes" id="UP000564573">
    <property type="component" value="Unassembled WGS sequence"/>
</dbReference>
<proteinExistence type="predicted"/>
<dbReference type="EMBL" id="JACIBS010000009">
    <property type="protein sequence ID" value="MBB3665908.1"/>
    <property type="molecule type" value="Genomic_DNA"/>
</dbReference>
<organism evidence="2 3">
    <name type="scientific">Prauserella sediminis</name>
    <dbReference type="NCBI Taxonomy" id="577680"/>
    <lineage>
        <taxon>Bacteria</taxon>
        <taxon>Bacillati</taxon>
        <taxon>Actinomycetota</taxon>
        <taxon>Actinomycetes</taxon>
        <taxon>Pseudonocardiales</taxon>
        <taxon>Pseudonocardiaceae</taxon>
        <taxon>Prauserella</taxon>
        <taxon>Prauserella salsuginis group</taxon>
    </lineage>
</organism>
<dbReference type="AlphaFoldDB" id="A0A839XXW1"/>
<evidence type="ECO:0000256" key="1">
    <source>
        <dbReference type="SAM" id="MobiDB-lite"/>
    </source>
</evidence>
<protein>
    <recommendedName>
        <fullName evidence="4">Head-to-tail adaptor</fullName>
    </recommendedName>
</protein>
<feature type="region of interest" description="Disordered" evidence="1">
    <location>
        <begin position="1"/>
        <end position="24"/>
    </location>
</feature>
<gene>
    <name evidence="2" type="ORF">FB384_004867</name>
</gene>
<accession>A0A839XXW1</accession>
<evidence type="ECO:0000313" key="2">
    <source>
        <dbReference type="EMBL" id="MBB3665908.1"/>
    </source>
</evidence>
<evidence type="ECO:0008006" key="4">
    <source>
        <dbReference type="Google" id="ProtNLM"/>
    </source>
</evidence>
<dbReference type="RefSeq" id="WP_183787108.1">
    <property type="nucleotide sequence ID" value="NZ_JACIBS010000009.1"/>
</dbReference>
<keyword evidence="3" id="KW-1185">Reference proteome</keyword>